<dbReference type="EMBL" id="NHTK01005983">
    <property type="protein sequence ID" value="PPQ69504.1"/>
    <property type="molecule type" value="Genomic_DNA"/>
</dbReference>
<keyword evidence="2" id="KW-1185">Reference proteome</keyword>
<comment type="caution">
    <text evidence="1">The sequence shown here is derived from an EMBL/GenBank/DDBJ whole genome shotgun (WGS) entry which is preliminary data.</text>
</comment>
<sequence>MTLDITQEQVKSILNKYVSEEATLDNIIPINTQYSFTSNTRTFILNIITSTTTLSTFLIISSPAPENEYPTNSLETTLHIINQIQKHTDISFSFSPSFPTQPTLDTSLTLVPFSFILLSPTPRISKEQPITLHQARHSSTLTQPQLLTIELHIGQLLAQLHSNLQNDWFGLPLPQNSQPSDPSYSWQETFTLCIETVIADLEKSNSTSISIPFTLIKSLLSRAIGSFLFDDAEVPSLVLFTHSEQDIYISLPDTSSSNEQTSPSLHLTFVPTFTRALFGDPLLESIFATPGPSAAVWEGYKASGGEPLIVFPRQKTKRLWYDLFLGLVALRERTDNPPTAQDCQWIIKLITETTEKLKTAPYY</sequence>
<evidence type="ECO:0000313" key="2">
    <source>
        <dbReference type="Proteomes" id="UP000284842"/>
    </source>
</evidence>
<dbReference type="AlphaFoldDB" id="A0A409VTA6"/>
<dbReference type="OrthoDB" id="5210591at2759"/>
<dbReference type="InParanoid" id="A0A409VTA6"/>
<evidence type="ECO:0008006" key="3">
    <source>
        <dbReference type="Google" id="ProtNLM"/>
    </source>
</evidence>
<protein>
    <recommendedName>
        <fullName evidence="3">Aminoglycoside phosphotransferase domain-containing protein</fullName>
    </recommendedName>
</protein>
<proteinExistence type="predicted"/>
<gene>
    <name evidence="1" type="ORF">CVT24_001458</name>
</gene>
<name>A0A409VTA6_9AGAR</name>
<reference evidence="1 2" key="1">
    <citation type="journal article" date="2018" name="Evol. Lett.">
        <title>Horizontal gene cluster transfer increased hallucinogenic mushroom diversity.</title>
        <authorList>
            <person name="Reynolds H.T."/>
            <person name="Vijayakumar V."/>
            <person name="Gluck-Thaler E."/>
            <person name="Korotkin H.B."/>
            <person name="Matheny P.B."/>
            <person name="Slot J.C."/>
        </authorList>
    </citation>
    <scope>NUCLEOTIDE SEQUENCE [LARGE SCALE GENOMIC DNA]</scope>
    <source>
        <strain evidence="1 2">2629</strain>
    </source>
</reference>
<dbReference type="Proteomes" id="UP000284842">
    <property type="component" value="Unassembled WGS sequence"/>
</dbReference>
<organism evidence="1 2">
    <name type="scientific">Panaeolus cyanescens</name>
    <dbReference type="NCBI Taxonomy" id="181874"/>
    <lineage>
        <taxon>Eukaryota</taxon>
        <taxon>Fungi</taxon>
        <taxon>Dikarya</taxon>
        <taxon>Basidiomycota</taxon>
        <taxon>Agaricomycotina</taxon>
        <taxon>Agaricomycetes</taxon>
        <taxon>Agaricomycetidae</taxon>
        <taxon>Agaricales</taxon>
        <taxon>Agaricineae</taxon>
        <taxon>Galeropsidaceae</taxon>
        <taxon>Panaeolus</taxon>
    </lineage>
</organism>
<evidence type="ECO:0000313" key="1">
    <source>
        <dbReference type="EMBL" id="PPQ69504.1"/>
    </source>
</evidence>
<accession>A0A409VTA6</accession>